<dbReference type="InterPro" id="IPR036942">
    <property type="entry name" value="Beta-barrel_TonB_sf"/>
</dbReference>
<feature type="chain" id="PRO_5046025514" evidence="5">
    <location>
        <begin position="20"/>
        <end position="969"/>
    </location>
</feature>
<sequence length="969" mass="102554">MKNVLLLFVFILVGLAAQAQKITVTGRVLGAAGEALPGSTVLERGTSNGTSSGSNGEFTLSVNPNATITVQAIGFATQLIPLNGRTSLDVRLLAAAQDLNEVVVTGSRASEGRSNILTTAPVDVISAREIRAFAQTDVAQVLSFVAPSFQSARQTISDGTDHIDPASLRGLGPDQVLVLVNGKRRHASSLVNVNGTVGRGSVGTDLNVIPAAAIKRIEVLRDGAAAQYGSDAIAGVINIQLKDDTTGVNVSTTAGQTVESDGSVFQADANVGFGLGGRGFINFSGQYVNRGYTNRSGEDTAPLLYFGDNGGNYPGTANTPALRQALKARDDARAAANGYDRRNLRFGNSDSRNYGFFLNGGFDLAPGFEAYLAGGLTRREGKAAGFARLPGRYSAQNDSLMYPNGFLPFIEPTINDRSLIAGVRGKVAGFDFDLANTYGLNSLDYRVTNSLNASLPAGYGQRNFYGGQLFARQNSTTLGFVRKLTDVGPLTSLNVAFGGEFRSDNFQIAAGEPNSYALGLPGSGTSRRVNTGPTSTGLAAAGAQVFPGYQPTDALDRSRTNVAGYLDLESDIGTRLLVGLAGRAENYSDFGSNISGKASARFSILDNLAVRGAISNGFRAPSLQQRYFTSTSTQFVQGVPQTVLTASNENPIVAAFGVGSLKQETSINYSVGLAGRIAPSLTFTVDAYQIDLKDRIVLSTQFNRFTNATVETILTNAGLTRASNGAGIVQFFANAVDTRTRGLDVVLNERLALGAKGSLTLTAAANFTETTVTSVNVPSTLVADEGLRNTFFDRQQRGRLESAQPNSKIVLSAGYTVGKFGLQLRTVRFGEVRFFDARLDPAPTAEVRNSAGVVTAIAVTNPVRFSDIDQTFGAKWVTDATVNFQLLKPLGIAIGANNLFNVYPDKYRVAARNSATNFSVDPSNSPATNGDNTAYASNLDNTNRGRTLYNPNQFGFNGAFYFARLNYTL</sequence>
<evidence type="ECO:0000256" key="4">
    <source>
        <dbReference type="RuleBase" id="RU003357"/>
    </source>
</evidence>
<evidence type="ECO:0000313" key="9">
    <source>
        <dbReference type="Proteomes" id="UP001501556"/>
    </source>
</evidence>
<dbReference type="Pfam" id="PF13715">
    <property type="entry name" value="CarbopepD_reg_2"/>
    <property type="match status" value="1"/>
</dbReference>
<dbReference type="SUPFAM" id="SSF56935">
    <property type="entry name" value="Porins"/>
    <property type="match status" value="1"/>
</dbReference>
<dbReference type="Gene3D" id="2.170.130.10">
    <property type="entry name" value="TonB-dependent receptor, plug domain"/>
    <property type="match status" value="1"/>
</dbReference>
<evidence type="ECO:0000256" key="2">
    <source>
        <dbReference type="ARBA" id="ARBA00023136"/>
    </source>
</evidence>
<dbReference type="SUPFAM" id="SSF49464">
    <property type="entry name" value="Carboxypeptidase regulatory domain-like"/>
    <property type="match status" value="1"/>
</dbReference>
<dbReference type="PANTHER" id="PTHR47234:SF3">
    <property type="entry name" value="SECRETIN_TONB SHORT N-TERMINAL DOMAIN-CONTAINING PROTEIN"/>
    <property type="match status" value="1"/>
</dbReference>
<dbReference type="EMBL" id="BAABDI010000007">
    <property type="protein sequence ID" value="GAA3969994.1"/>
    <property type="molecule type" value="Genomic_DNA"/>
</dbReference>
<keyword evidence="2 4" id="KW-0472">Membrane</keyword>
<dbReference type="InterPro" id="IPR012910">
    <property type="entry name" value="Plug_dom"/>
</dbReference>
<name>A0ABP7PRE7_9BACT</name>
<protein>
    <submittedName>
        <fullName evidence="8">TonB-dependent receptor</fullName>
    </submittedName>
</protein>
<evidence type="ECO:0000256" key="1">
    <source>
        <dbReference type="ARBA" id="ARBA00004442"/>
    </source>
</evidence>
<proteinExistence type="inferred from homology"/>
<accession>A0ABP7PRE7</accession>
<dbReference type="InterPro" id="IPR008969">
    <property type="entry name" value="CarboxyPept-like_regulatory"/>
</dbReference>
<dbReference type="PANTHER" id="PTHR47234">
    <property type="match status" value="1"/>
</dbReference>
<dbReference type="RefSeq" id="WP_345122641.1">
    <property type="nucleotide sequence ID" value="NZ_BAABDI010000007.1"/>
</dbReference>
<dbReference type="Gene3D" id="2.60.40.1120">
    <property type="entry name" value="Carboxypeptidase-like, regulatory domain"/>
    <property type="match status" value="1"/>
</dbReference>
<feature type="domain" description="TonB-dependent receptor-like beta-barrel" evidence="6">
    <location>
        <begin position="429"/>
        <end position="899"/>
    </location>
</feature>
<evidence type="ECO:0000256" key="5">
    <source>
        <dbReference type="SAM" id="SignalP"/>
    </source>
</evidence>
<evidence type="ECO:0000259" key="7">
    <source>
        <dbReference type="Pfam" id="PF07715"/>
    </source>
</evidence>
<comment type="similarity">
    <text evidence="4">Belongs to the TonB-dependent receptor family.</text>
</comment>
<reference evidence="9" key="1">
    <citation type="journal article" date="2019" name="Int. J. Syst. Evol. Microbiol.">
        <title>The Global Catalogue of Microorganisms (GCM) 10K type strain sequencing project: providing services to taxonomists for standard genome sequencing and annotation.</title>
        <authorList>
            <consortium name="The Broad Institute Genomics Platform"/>
            <consortium name="The Broad Institute Genome Sequencing Center for Infectious Disease"/>
            <person name="Wu L."/>
            <person name="Ma J."/>
        </authorList>
    </citation>
    <scope>NUCLEOTIDE SEQUENCE [LARGE SCALE GENOMIC DNA]</scope>
    <source>
        <strain evidence="9">JCM 17217</strain>
    </source>
</reference>
<dbReference type="Gene3D" id="2.40.170.20">
    <property type="entry name" value="TonB-dependent receptor, beta-barrel domain"/>
    <property type="match status" value="1"/>
</dbReference>
<keyword evidence="8" id="KW-0675">Receptor</keyword>
<feature type="domain" description="TonB-dependent receptor plug" evidence="7">
    <location>
        <begin position="118"/>
        <end position="236"/>
    </location>
</feature>
<dbReference type="InterPro" id="IPR037066">
    <property type="entry name" value="Plug_dom_sf"/>
</dbReference>
<keyword evidence="9" id="KW-1185">Reference proteome</keyword>
<evidence type="ECO:0000259" key="6">
    <source>
        <dbReference type="Pfam" id="PF00593"/>
    </source>
</evidence>
<evidence type="ECO:0000256" key="3">
    <source>
        <dbReference type="ARBA" id="ARBA00023237"/>
    </source>
</evidence>
<feature type="signal peptide" evidence="5">
    <location>
        <begin position="1"/>
        <end position="19"/>
    </location>
</feature>
<dbReference type="Proteomes" id="UP001501556">
    <property type="component" value="Unassembled WGS sequence"/>
</dbReference>
<keyword evidence="4" id="KW-0798">TonB box</keyword>
<comment type="caution">
    <text evidence="8">The sequence shown here is derived from an EMBL/GenBank/DDBJ whole genome shotgun (WGS) entry which is preliminary data.</text>
</comment>
<evidence type="ECO:0000313" key="8">
    <source>
        <dbReference type="EMBL" id="GAA3969994.1"/>
    </source>
</evidence>
<comment type="subcellular location">
    <subcellularLocation>
        <location evidence="1 4">Cell outer membrane</location>
    </subcellularLocation>
</comment>
<organism evidence="8 9">
    <name type="scientific">Hymenobacter antarcticus</name>
    <dbReference type="NCBI Taxonomy" id="486270"/>
    <lineage>
        <taxon>Bacteria</taxon>
        <taxon>Pseudomonadati</taxon>
        <taxon>Bacteroidota</taxon>
        <taxon>Cytophagia</taxon>
        <taxon>Cytophagales</taxon>
        <taxon>Hymenobacteraceae</taxon>
        <taxon>Hymenobacter</taxon>
    </lineage>
</organism>
<dbReference type="Pfam" id="PF00593">
    <property type="entry name" value="TonB_dep_Rec_b-barrel"/>
    <property type="match status" value="1"/>
</dbReference>
<keyword evidence="5" id="KW-0732">Signal</keyword>
<dbReference type="InterPro" id="IPR000531">
    <property type="entry name" value="Beta-barrel_TonB"/>
</dbReference>
<gene>
    <name evidence="8" type="ORF">GCM10022407_14870</name>
</gene>
<keyword evidence="3" id="KW-0998">Cell outer membrane</keyword>
<dbReference type="Pfam" id="PF07715">
    <property type="entry name" value="Plug"/>
    <property type="match status" value="1"/>
</dbReference>